<evidence type="ECO:0000256" key="4">
    <source>
        <dbReference type="ARBA" id="ARBA00022989"/>
    </source>
</evidence>
<evidence type="ECO:0000256" key="1">
    <source>
        <dbReference type="ARBA" id="ARBA00004651"/>
    </source>
</evidence>
<keyword evidence="9" id="KW-1185">Reference proteome</keyword>
<dbReference type="InterPro" id="IPR020846">
    <property type="entry name" value="MFS_dom"/>
</dbReference>
<feature type="transmembrane region" description="Helical" evidence="6">
    <location>
        <begin position="239"/>
        <end position="258"/>
    </location>
</feature>
<dbReference type="InterPro" id="IPR036259">
    <property type="entry name" value="MFS_trans_sf"/>
</dbReference>
<name>A0ABY6P3R2_9NOCA</name>
<feature type="transmembrane region" description="Helical" evidence="6">
    <location>
        <begin position="352"/>
        <end position="373"/>
    </location>
</feature>
<reference evidence="8" key="1">
    <citation type="submission" date="2022-10" db="EMBL/GenBank/DDBJ databases">
        <title>Rhodococcus sp.75.</title>
        <authorList>
            <person name="Sun M."/>
        </authorList>
    </citation>
    <scope>NUCLEOTIDE SEQUENCE</scope>
    <source>
        <strain evidence="8">75</strain>
    </source>
</reference>
<dbReference type="InterPro" id="IPR001958">
    <property type="entry name" value="Tet-R_TetA/multi-R_MdtG-like"/>
</dbReference>
<dbReference type="InterPro" id="IPR011701">
    <property type="entry name" value="MFS"/>
</dbReference>
<keyword evidence="3 6" id="KW-0812">Transmembrane</keyword>
<feature type="transmembrane region" description="Helical" evidence="6">
    <location>
        <begin position="46"/>
        <end position="66"/>
    </location>
</feature>
<accession>A0ABY6P3R2</accession>
<evidence type="ECO:0000313" key="8">
    <source>
        <dbReference type="EMBL" id="UZJ26302.1"/>
    </source>
</evidence>
<evidence type="ECO:0000256" key="3">
    <source>
        <dbReference type="ARBA" id="ARBA00022692"/>
    </source>
</evidence>
<feature type="transmembrane region" description="Helical" evidence="6">
    <location>
        <begin position="136"/>
        <end position="158"/>
    </location>
</feature>
<feature type="domain" description="Major facilitator superfamily (MFS) profile" evidence="7">
    <location>
        <begin position="11"/>
        <end position="377"/>
    </location>
</feature>
<dbReference type="PANTHER" id="PTHR42718:SF9">
    <property type="entry name" value="MAJOR FACILITATOR SUPERFAMILY MULTIDRUG TRANSPORTER MFSC"/>
    <property type="match status" value="1"/>
</dbReference>
<dbReference type="EMBL" id="CP110615">
    <property type="protein sequence ID" value="UZJ26302.1"/>
    <property type="molecule type" value="Genomic_DNA"/>
</dbReference>
<dbReference type="PROSITE" id="PS50850">
    <property type="entry name" value="MFS"/>
    <property type="match status" value="1"/>
</dbReference>
<dbReference type="Proteomes" id="UP001164965">
    <property type="component" value="Chromosome"/>
</dbReference>
<dbReference type="PANTHER" id="PTHR42718">
    <property type="entry name" value="MAJOR FACILITATOR SUPERFAMILY MULTIDRUG TRANSPORTER MFSC"/>
    <property type="match status" value="1"/>
</dbReference>
<organism evidence="8 9">
    <name type="scientific">Rhodococcus antarcticus</name>
    <dbReference type="NCBI Taxonomy" id="2987751"/>
    <lineage>
        <taxon>Bacteria</taxon>
        <taxon>Bacillati</taxon>
        <taxon>Actinomycetota</taxon>
        <taxon>Actinomycetes</taxon>
        <taxon>Mycobacteriales</taxon>
        <taxon>Nocardiaceae</taxon>
        <taxon>Rhodococcus</taxon>
    </lineage>
</organism>
<comment type="subcellular location">
    <subcellularLocation>
        <location evidence="1">Cell membrane</location>
        <topology evidence="1">Multi-pass membrane protein</topology>
    </subcellularLocation>
</comment>
<dbReference type="Pfam" id="PF07690">
    <property type="entry name" value="MFS_1"/>
    <property type="match status" value="1"/>
</dbReference>
<evidence type="ECO:0000256" key="5">
    <source>
        <dbReference type="ARBA" id="ARBA00023136"/>
    </source>
</evidence>
<dbReference type="Gene3D" id="1.20.1250.20">
    <property type="entry name" value="MFS general substrate transporter like domains"/>
    <property type="match status" value="1"/>
</dbReference>
<feature type="transmembrane region" description="Helical" evidence="6">
    <location>
        <begin position="78"/>
        <end position="98"/>
    </location>
</feature>
<dbReference type="RefSeq" id="WP_265384406.1">
    <property type="nucleotide sequence ID" value="NZ_CP110615.1"/>
</dbReference>
<evidence type="ECO:0000256" key="2">
    <source>
        <dbReference type="ARBA" id="ARBA00022448"/>
    </source>
</evidence>
<dbReference type="SUPFAM" id="SSF103473">
    <property type="entry name" value="MFS general substrate transporter"/>
    <property type="match status" value="1"/>
</dbReference>
<evidence type="ECO:0000256" key="6">
    <source>
        <dbReference type="SAM" id="Phobius"/>
    </source>
</evidence>
<feature type="transmembrane region" description="Helical" evidence="6">
    <location>
        <begin position="110"/>
        <end position="129"/>
    </location>
</feature>
<feature type="transmembrane region" description="Helical" evidence="6">
    <location>
        <begin position="164"/>
        <end position="183"/>
    </location>
</feature>
<keyword evidence="4 6" id="KW-1133">Transmembrane helix</keyword>
<evidence type="ECO:0000313" key="9">
    <source>
        <dbReference type="Proteomes" id="UP001164965"/>
    </source>
</evidence>
<protein>
    <submittedName>
        <fullName evidence="8">MFS transporter</fullName>
    </submittedName>
</protein>
<keyword evidence="5 6" id="KW-0472">Membrane</keyword>
<evidence type="ECO:0000259" key="7">
    <source>
        <dbReference type="PROSITE" id="PS50850"/>
    </source>
</evidence>
<keyword evidence="2" id="KW-0813">Transport</keyword>
<sequence>MSRSPLRGRLAVGALFAGGFLGPFGGGVTASMLPEIAGDLGVSTGRAAVTLTAYLLPFGALMLVSGTLGERWGRARTVVVAYLVYVLASIVCVLAPTFDVLLVGRVLQGAANAFTTPLLLAALAAVTPAGRLGRALGLFGSLQAAGQTTAPLVGGLAASADWHYAFVGVAVVAAALAVVGLPEHARAAVGREPARLRTALQPDVLRTGLVAGLGWGALGGLSFLVAFRAEDDFGLSPTGRGLLLTGFGVAGLLTARLVGGGVDRFGARRCALLGALSGAVLVSLVGTLGSLVLVGIGWALAGVSGQLLLVGLNASVLSGEGPNRGGAVSVVQALRFLGAAAAPIALTPLYGVHPSVAFLVPTLALALLAPVLLPGTRPARRVRTV</sequence>
<dbReference type="PRINTS" id="PR01035">
    <property type="entry name" value="TCRTETA"/>
</dbReference>
<feature type="transmembrane region" description="Helical" evidence="6">
    <location>
        <begin position="204"/>
        <end position="227"/>
    </location>
</feature>
<gene>
    <name evidence="8" type="ORF">RHODO2019_07830</name>
</gene>
<proteinExistence type="predicted"/>